<comment type="caution">
    <text evidence="3">The sequence shown here is derived from an EMBL/GenBank/DDBJ whole genome shotgun (WGS) entry which is preliminary data.</text>
</comment>
<dbReference type="PANTHER" id="PTHR35395">
    <property type="entry name" value="DUF6536 DOMAIN-CONTAINING PROTEIN"/>
    <property type="match status" value="1"/>
</dbReference>
<feature type="transmembrane region" description="Helical" evidence="1">
    <location>
        <begin position="638"/>
        <end position="658"/>
    </location>
</feature>
<accession>A0A4S8R232</accession>
<name>A0A4S8R232_9HELO</name>
<evidence type="ECO:0000313" key="3">
    <source>
        <dbReference type="EMBL" id="THV51863.1"/>
    </source>
</evidence>
<dbReference type="PANTHER" id="PTHR35395:SF1">
    <property type="entry name" value="DUF6536 DOMAIN-CONTAINING PROTEIN"/>
    <property type="match status" value="1"/>
</dbReference>
<proteinExistence type="predicted"/>
<dbReference type="InterPro" id="IPR046623">
    <property type="entry name" value="DUF6536"/>
</dbReference>
<dbReference type="AlphaFoldDB" id="A0A4S8R232"/>
<keyword evidence="1" id="KW-1133">Transmembrane helix</keyword>
<feature type="transmembrane region" description="Helical" evidence="1">
    <location>
        <begin position="596"/>
        <end position="618"/>
    </location>
</feature>
<organism evidence="3 4">
    <name type="scientific">Botrytis galanthina</name>
    <dbReference type="NCBI Taxonomy" id="278940"/>
    <lineage>
        <taxon>Eukaryota</taxon>
        <taxon>Fungi</taxon>
        <taxon>Dikarya</taxon>
        <taxon>Ascomycota</taxon>
        <taxon>Pezizomycotina</taxon>
        <taxon>Leotiomycetes</taxon>
        <taxon>Helotiales</taxon>
        <taxon>Sclerotiniaceae</taxon>
        <taxon>Botrytis</taxon>
    </lineage>
</organism>
<dbReference type="OrthoDB" id="5429634at2759"/>
<protein>
    <recommendedName>
        <fullName evidence="2">DUF6536 domain-containing protein</fullName>
    </recommendedName>
</protein>
<keyword evidence="1" id="KW-0812">Transmembrane</keyword>
<evidence type="ECO:0000256" key="1">
    <source>
        <dbReference type="SAM" id="Phobius"/>
    </source>
</evidence>
<gene>
    <name evidence="3" type="ORF">BGAL_0096g00100</name>
</gene>
<sequence>MPLDLSEHPNDEYECPPSHEKISSIFDEAHLHCNQIKRTLPSKRSSLNMNFCPRTANETSSNEANNTLVKSENICNISTLSLSSTWRASAVGWTLCTWVLATVAGCLLKNDNFGTYGLKDVKASQNCVTIGYIQNSLILGLNILAALLLTGSDYIRQCLLTPTRADIDVAHSKNKWFIISNQDFSNFKIVPIVARILWFSLLLTSLPIQLLHCIEMRLMQISRLNGLFFVSDTSSDAFEVVVSPEWNTKPTHFNVSSVSIYQQIVDRNVSSMAWATLAPLQKALEDLQSQRVNRSMVLQSSTRPGHDTRQEVSLFLSPPVSSGNWANLSIADCATMYHNANNGTFTTLVIVSDYLPKSNESGGILAIGAVPGFTPKGSYGPLQLCPNGFLDSTPGYLYSNSTLPLVKAEANGNNLAYSLCSGYAVGTPRNDIEPQAEYCLLYREPPSMCKLQFSSIALQILYYAVIAKASLMTTATVYLFFHFKTDPIFSVGDALASYLEHPENSPNSILCNQTGAKSWPNAISFVGDVRKPTLSKGYCKRFFETLIAILDWAHMMKTRKRIRRLTIRNIHGRDENEVISQAWIPNGKGSGWSRRLYYYSWTLAIITAATTMATVPQWREHFSTPKSSEDTMWIVEVLFYSNILQVVFWLQDSMYLLYRNMSESRASLLSYTSSSSALSVTSPRPDTSQASTPFLTFTKREFILIHIRSIILHFWASLIISMSATSVVPLNRNEPSIPAVYVYSIVNSPSNGIGSFTIKIVIPLVLNASLWCYAAFSEAGLSGTWRLHPFLRGDTTSVSISASCHPPSEEGDISGKEITWGCIRDQDGNLQYPTMASKPVDEVEWTQGILNDLAFPHPTDHNGFDVGEMVVLCLDVDYHIPMERINQKAINHVLSVRLPCRVLSRESGSGDGGEQYRLMTLTGTLKHRYTKENLRRWDEYMDGEKCGMKLGNEGRETEEGEAVKEYFARESLLY</sequence>
<dbReference type="Pfam" id="PF20163">
    <property type="entry name" value="DUF6536"/>
    <property type="match status" value="1"/>
</dbReference>
<feature type="transmembrane region" description="Helical" evidence="1">
    <location>
        <begin position="90"/>
        <end position="108"/>
    </location>
</feature>
<evidence type="ECO:0000313" key="4">
    <source>
        <dbReference type="Proteomes" id="UP000308671"/>
    </source>
</evidence>
<dbReference type="Proteomes" id="UP000308671">
    <property type="component" value="Unassembled WGS sequence"/>
</dbReference>
<dbReference type="EMBL" id="PQXL01000096">
    <property type="protein sequence ID" value="THV51863.1"/>
    <property type="molecule type" value="Genomic_DNA"/>
</dbReference>
<keyword evidence="1" id="KW-0472">Membrane</keyword>
<feature type="transmembrane region" description="Helical" evidence="1">
    <location>
        <begin position="129"/>
        <end position="149"/>
    </location>
</feature>
<feature type="transmembrane region" description="Helical" evidence="1">
    <location>
        <begin position="710"/>
        <end position="730"/>
    </location>
</feature>
<feature type="domain" description="DUF6536" evidence="2">
    <location>
        <begin position="95"/>
        <end position="243"/>
    </location>
</feature>
<evidence type="ECO:0000259" key="2">
    <source>
        <dbReference type="Pfam" id="PF20163"/>
    </source>
</evidence>
<reference evidence="3 4" key="1">
    <citation type="submission" date="2017-12" db="EMBL/GenBank/DDBJ databases">
        <title>Comparative genomics of Botrytis spp.</title>
        <authorList>
            <person name="Valero-Jimenez C.A."/>
            <person name="Tapia P."/>
            <person name="Veloso J."/>
            <person name="Silva-Moreno E."/>
            <person name="Staats M."/>
            <person name="Valdes J.H."/>
            <person name="Van Kan J.A.L."/>
        </authorList>
    </citation>
    <scope>NUCLEOTIDE SEQUENCE [LARGE SCALE GENOMIC DNA]</scope>
    <source>
        <strain evidence="3 4">MUCL435</strain>
    </source>
</reference>
<keyword evidence="4" id="KW-1185">Reference proteome</keyword>
<feature type="transmembrane region" description="Helical" evidence="1">
    <location>
        <begin position="460"/>
        <end position="481"/>
    </location>
</feature>